<keyword evidence="4 5" id="KW-0694">RNA-binding</keyword>
<dbReference type="InterPro" id="IPR014720">
    <property type="entry name" value="dsRBD_dom"/>
</dbReference>
<dbReference type="PROSITE" id="PS50137">
    <property type="entry name" value="DS_RBD"/>
    <property type="match status" value="1"/>
</dbReference>
<keyword evidence="2" id="KW-0255">Endonuclease</keyword>
<evidence type="ECO:0000313" key="9">
    <source>
        <dbReference type="EMBL" id="TFK55402.1"/>
    </source>
</evidence>
<protein>
    <submittedName>
        <fullName evidence="9">Ribonuclease III</fullName>
    </submittedName>
</protein>
<dbReference type="Pfam" id="PF00636">
    <property type="entry name" value="Ribonuclease_3"/>
    <property type="match status" value="1"/>
</dbReference>
<keyword evidence="1" id="KW-0540">Nuclease</keyword>
<evidence type="ECO:0000256" key="5">
    <source>
        <dbReference type="PROSITE-ProRule" id="PRU00266"/>
    </source>
</evidence>
<evidence type="ECO:0000259" key="8">
    <source>
        <dbReference type="PROSITE" id="PS50142"/>
    </source>
</evidence>
<evidence type="ECO:0000313" key="10">
    <source>
        <dbReference type="Proteomes" id="UP000305948"/>
    </source>
</evidence>
<evidence type="ECO:0000256" key="3">
    <source>
        <dbReference type="ARBA" id="ARBA00022801"/>
    </source>
</evidence>
<feature type="region of interest" description="Disordered" evidence="6">
    <location>
        <begin position="34"/>
        <end position="56"/>
    </location>
</feature>
<dbReference type="PROSITE" id="PS50142">
    <property type="entry name" value="RNASE_3_2"/>
    <property type="match status" value="1"/>
</dbReference>
<reference evidence="9 10" key="1">
    <citation type="journal article" date="2019" name="Nat. Ecol. Evol.">
        <title>Megaphylogeny resolves global patterns of mushroom evolution.</title>
        <authorList>
            <person name="Varga T."/>
            <person name="Krizsan K."/>
            <person name="Foldi C."/>
            <person name="Dima B."/>
            <person name="Sanchez-Garcia M."/>
            <person name="Sanchez-Ramirez S."/>
            <person name="Szollosi G.J."/>
            <person name="Szarkandi J.G."/>
            <person name="Papp V."/>
            <person name="Albert L."/>
            <person name="Andreopoulos W."/>
            <person name="Angelini C."/>
            <person name="Antonin V."/>
            <person name="Barry K.W."/>
            <person name="Bougher N.L."/>
            <person name="Buchanan P."/>
            <person name="Buyck B."/>
            <person name="Bense V."/>
            <person name="Catcheside P."/>
            <person name="Chovatia M."/>
            <person name="Cooper J."/>
            <person name="Damon W."/>
            <person name="Desjardin D."/>
            <person name="Finy P."/>
            <person name="Geml J."/>
            <person name="Haridas S."/>
            <person name="Hughes K."/>
            <person name="Justo A."/>
            <person name="Karasinski D."/>
            <person name="Kautmanova I."/>
            <person name="Kiss B."/>
            <person name="Kocsube S."/>
            <person name="Kotiranta H."/>
            <person name="LaButti K.M."/>
            <person name="Lechner B.E."/>
            <person name="Liimatainen K."/>
            <person name="Lipzen A."/>
            <person name="Lukacs Z."/>
            <person name="Mihaltcheva S."/>
            <person name="Morgado L.N."/>
            <person name="Niskanen T."/>
            <person name="Noordeloos M.E."/>
            <person name="Ohm R.A."/>
            <person name="Ortiz-Santana B."/>
            <person name="Ovrebo C."/>
            <person name="Racz N."/>
            <person name="Riley R."/>
            <person name="Savchenko A."/>
            <person name="Shiryaev A."/>
            <person name="Soop K."/>
            <person name="Spirin V."/>
            <person name="Szebenyi C."/>
            <person name="Tomsovsky M."/>
            <person name="Tulloss R.E."/>
            <person name="Uehling J."/>
            <person name="Grigoriev I.V."/>
            <person name="Vagvolgyi C."/>
            <person name="Papp T."/>
            <person name="Martin F.M."/>
            <person name="Miettinen O."/>
            <person name="Hibbett D.S."/>
            <person name="Nagy L.G."/>
        </authorList>
    </citation>
    <scope>NUCLEOTIDE SEQUENCE [LARGE SCALE GENOMIC DNA]</scope>
    <source>
        <strain evidence="9 10">OMC1185</strain>
    </source>
</reference>
<dbReference type="SUPFAM" id="SSF54768">
    <property type="entry name" value="dsRNA-binding domain-like"/>
    <property type="match status" value="1"/>
</dbReference>
<keyword evidence="3" id="KW-0378">Hydrolase</keyword>
<dbReference type="GO" id="GO:0005654">
    <property type="term" value="C:nucleoplasm"/>
    <property type="evidence" value="ECO:0007669"/>
    <property type="project" value="TreeGrafter"/>
</dbReference>
<dbReference type="Proteomes" id="UP000305948">
    <property type="component" value="Unassembled WGS sequence"/>
</dbReference>
<dbReference type="CDD" id="cd00593">
    <property type="entry name" value="RIBOc"/>
    <property type="match status" value="1"/>
</dbReference>
<dbReference type="InterPro" id="IPR000999">
    <property type="entry name" value="RNase_III_dom"/>
</dbReference>
<evidence type="ECO:0000256" key="2">
    <source>
        <dbReference type="ARBA" id="ARBA00022759"/>
    </source>
</evidence>
<dbReference type="Gene3D" id="3.30.160.20">
    <property type="match status" value="1"/>
</dbReference>
<dbReference type="SUPFAM" id="SSF69065">
    <property type="entry name" value="RNase III domain-like"/>
    <property type="match status" value="1"/>
</dbReference>
<dbReference type="STRING" id="5364.A0A5C3NDK5"/>
<feature type="compositionally biased region" description="Low complexity" evidence="6">
    <location>
        <begin position="171"/>
        <end position="181"/>
    </location>
</feature>
<accession>A0A5C3NDK5</accession>
<dbReference type="GO" id="GO:0034475">
    <property type="term" value="P:U4 snRNA 3'-end processing"/>
    <property type="evidence" value="ECO:0007669"/>
    <property type="project" value="TreeGrafter"/>
</dbReference>
<dbReference type="InterPro" id="IPR036389">
    <property type="entry name" value="RNase_III_sf"/>
</dbReference>
<sequence>MGCGRPHAGGDLPPLPAFKSPEIERQVFTHRSLHGRPSHLFEDSPEDPAPDNEKLEHQGDAVLSLVVTDLMREEYPYLRVGPSTKVRSLVVTNAAVAAISQRYRLSDRLRQHIAQSVALRASARVQADLFEAYVGGLYIDQGMDAVKAWLNPLLRPYVQEAYDVVKEEHSTIPPEELPSTPESEDQNSNSQTELVSSDNPSEARPPRTRVISPPTVGHLSLFNQHINRQDKVVEWVYNYLGTRTAPMWAAHVTLNGESLGIGTGRTKKLAKDAAARIGLDKMGVHVPDVNQGM</sequence>
<dbReference type="EMBL" id="ML213504">
    <property type="protein sequence ID" value="TFK55402.1"/>
    <property type="molecule type" value="Genomic_DNA"/>
</dbReference>
<gene>
    <name evidence="9" type="ORF">OE88DRAFT_1621436</name>
</gene>
<evidence type="ECO:0000256" key="1">
    <source>
        <dbReference type="ARBA" id="ARBA00022722"/>
    </source>
</evidence>
<evidence type="ECO:0000256" key="6">
    <source>
        <dbReference type="SAM" id="MobiDB-lite"/>
    </source>
</evidence>
<dbReference type="GO" id="GO:0006364">
    <property type="term" value="P:rRNA processing"/>
    <property type="evidence" value="ECO:0007669"/>
    <property type="project" value="TreeGrafter"/>
</dbReference>
<feature type="domain" description="RNase III" evidence="8">
    <location>
        <begin position="18"/>
        <end position="142"/>
    </location>
</feature>
<dbReference type="Pfam" id="PF00035">
    <property type="entry name" value="dsrm"/>
    <property type="match status" value="1"/>
</dbReference>
<dbReference type="OrthoDB" id="2392202at2759"/>
<dbReference type="GO" id="GO:0006369">
    <property type="term" value="P:termination of RNA polymerase II transcription"/>
    <property type="evidence" value="ECO:0007669"/>
    <property type="project" value="TreeGrafter"/>
</dbReference>
<evidence type="ECO:0000259" key="7">
    <source>
        <dbReference type="PROSITE" id="PS50137"/>
    </source>
</evidence>
<feature type="domain" description="DRBM" evidence="7">
    <location>
        <begin position="214"/>
        <end position="284"/>
    </location>
</feature>
<dbReference type="PANTHER" id="PTHR11207">
    <property type="entry name" value="RIBONUCLEASE III"/>
    <property type="match status" value="1"/>
</dbReference>
<organism evidence="9 10">
    <name type="scientific">Heliocybe sulcata</name>
    <dbReference type="NCBI Taxonomy" id="5364"/>
    <lineage>
        <taxon>Eukaryota</taxon>
        <taxon>Fungi</taxon>
        <taxon>Dikarya</taxon>
        <taxon>Basidiomycota</taxon>
        <taxon>Agaricomycotina</taxon>
        <taxon>Agaricomycetes</taxon>
        <taxon>Gloeophyllales</taxon>
        <taxon>Gloeophyllaceae</taxon>
        <taxon>Heliocybe</taxon>
    </lineage>
</organism>
<keyword evidence="10" id="KW-1185">Reference proteome</keyword>
<proteinExistence type="predicted"/>
<name>A0A5C3NDK5_9AGAM</name>
<feature type="compositionally biased region" description="Polar residues" evidence="6">
    <location>
        <begin position="186"/>
        <end position="200"/>
    </location>
</feature>
<dbReference type="GO" id="GO:0004525">
    <property type="term" value="F:ribonuclease III activity"/>
    <property type="evidence" value="ECO:0007669"/>
    <property type="project" value="InterPro"/>
</dbReference>
<feature type="region of interest" description="Disordered" evidence="6">
    <location>
        <begin position="168"/>
        <end position="214"/>
    </location>
</feature>
<dbReference type="GO" id="GO:0003723">
    <property type="term" value="F:RNA binding"/>
    <property type="evidence" value="ECO:0007669"/>
    <property type="project" value="UniProtKB-UniRule"/>
</dbReference>
<evidence type="ECO:0000256" key="4">
    <source>
        <dbReference type="ARBA" id="ARBA00022884"/>
    </source>
</evidence>
<dbReference type="Gene3D" id="1.10.1520.10">
    <property type="entry name" value="Ribonuclease III domain"/>
    <property type="match status" value="1"/>
</dbReference>
<dbReference type="SMART" id="SM00535">
    <property type="entry name" value="RIBOc"/>
    <property type="match status" value="1"/>
</dbReference>
<dbReference type="PANTHER" id="PTHR11207:SF0">
    <property type="entry name" value="RIBONUCLEASE 3"/>
    <property type="match status" value="1"/>
</dbReference>
<dbReference type="AlphaFoldDB" id="A0A5C3NDK5"/>